<reference evidence="7" key="1">
    <citation type="submission" date="2017-03" db="EMBL/GenBank/DDBJ databases">
        <authorList>
            <person name="Monnet C."/>
        </authorList>
    </citation>
    <scope>NUCLEOTIDE SEQUENCE [LARGE SCALE GENOMIC DNA]</scope>
    <source>
        <strain evidence="7">SJ5-8</strain>
    </source>
</reference>
<dbReference type="Proteomes" id="UP000234462">
    <property type="component" value="Unassembled WGS sequence"/>
</dbReference>
<dbReference type="InterPro" id="IPR036390">
    <property type="entry name" value="WH_DNA-bd_sf"/>
</dbReference>
<dbReference type="SUPFAM" id="SSF53850">
    <property type="entry name" value="Periplasmic binding protein-like II"/>
    <property type="match status" value="1"/>
</dbReference>
<dbReference type="CDD" id="cd08414">
    <property type="entry name" value="PBP2_LTTR_aromatics_like"/>
    <property type="match status" value="1"/>
</dbReference>
<organism evidence="6 7">
    <name type="scientific">Brevibacterium jeotgali</name>
    <dbReference type="NCBI Taxonomy" id="1262550"/>
    <lineage>
        <taxon>Bacteria</taxon>
        <taxon>Bacillati</taxon>
        <taxon>Actinomycetota</taxon>
        <taxon>Actinomycetes</taxon>
        <taxon>Micrococcales</taxon>
        <taxon>Brevibacteriaceae</taxon>
        <taxon>Brevibacterium</taxon>
    </lineage>
</organism>
<dbReference type="InterPro" id="IPR000847">
    <property type="entry name" value="LysR_HTH_N"/>
</dbReference>
<dbReference type="PANTHER" id="PTHR30346">
    <property type="entry name" value="TRANSCRIPTIONAL DUAL REGULATOR HCAR-RELATED"/>
    <property type="match status" value="1"/>
</dbReference>
<dbReference type="SUPFAM" id="SSF46785">
    <property type="entry name" value="Winged helix' DNA-binding domain"/>
    <property type="match status" value="1"/>
</dbReference>
<dbReference type="OrthoDB" id="4800246at2"/>
<dbReference type="FunFam" id="1.10.10.10:FF:000001">
    <property type="entry name" value="LysR family transcriptional regulator"/>
    <property type="match status" value="1"/>
</dbReference>
<dbReference type="Gene3D" id="3.40.190.10">
    <property type="entry name" value="Periplasmic binding protein-like II"/>
    <property type="match status" value="2"/>
</dbReference>
<dbReference type="PROSITE" id="PS50931">
    <property type="entry name" value="HTH_LYSR"/>
    <property type="match status" value="1"/>
</dbReference>
<evidence type="ECO:0000313" key="6">
    <source>
        <dbReference type="EMBL" id="SMY11465.1"/>
    </source>
</evidence>
<dbReference type="InterPro" id="IPR005119">
    <property type="entry name" value="LysR_subst-bd"/>
</dbReference>
<dbReference type="InterPro" id="IPR036388">
    <property type="entry name" value="WH-like_DNA-bd_sf"/>
</dbReference>
<feature type="domain" description="HTH lysR-type" evidence="5">
    <location>
        <begin position="1"/>
        <end position="58"/>
    </location>
</feature>
<dbReference type="PRINTS" id="PR00039">
    <property type="entry name" value="HTHLYSR"/>
</dbReference>
<dbReference type="Gene3D" id="1.10.10.10">
    <property type="entry name" value="Winged helix-like DNA-binding domain superfamily/Winged helix DNA-binding domain"/>
    <property type="match status" value="1"/>
</dbReference>
<evidence type="ECO:0000313" key="7">
    <source>
        <dbReference type="Proteomes" id="UP000234462"/>
    </source>
</evidence>
<gene>
    <name evidence="6" type="ORF">BJEO58_01050</name>
</gene>
<dbReference type="Pfam" id="PF00126">
    <property type="entry name" value="HTH_1"/>
    <property type="match status" value="1"/>
</dbReference>
<dbReference type="AlphaFoldDB" id="A0A2H1L405"/>
<evidence type="ECO:0000256" key="2">
    <source>
        <dbReference type="ARBA" id="ARBA00023015"/>
    </source>
</evidence>
<dbReference type="Pfam" id="PF03466">
    <property type="entry name" value="LysR_substrate"/>
    <property type="match status" value="1"/>
</dbReference>
<evidence type="ECO:0000256" key="1">
    <source>
        <dbReference type="ARBA" id="ARBA00009437"/>
    </source>
</evidence>
<name>A0A2H1L405_9MICO</name>
<proteinExistence type="inferred from homology"/>
<evidence type="ECO:0000256" key="4">
    <source>
        <dbReference type="ARBA" id="ARBA00023163"/>
    </source>
</evidence>
<protein>
    <submittedName>
        <fullName evidence="6">DNA-binding transcriptional regulator, LysR family</fullName>
    </submittedName>
</protein>
<accession>A0A2H1L405</accession>
<dbReference type="EMBL" id="FXZM01000004">
    <property type="protein sequence ID" value="SMY11465.1"/>
    <property type="molecule type" value="Genomic_DNA"/>
</dbReference>
<dbReference type="PANTHER" id="PTHR30346:SF0">
    <property type="entry name" value="HCA OPERON TRANSCRIPTIONAL ACTIVATOR HCAR"/>
    <property type="match status" value="1"/>
</dbReference>
<keyword evidence="7" id="KW-1185">Reference proteome</keyword>
<dbReference type="GO" id="GO:0032993">
    <property type="term" value="C:protein-DNA complex"/>
    <property type="evidence" value="ECO:0007669"/>
    <property type="project" value="TreeGrafter"/>
</dbReference>
<evidence type="ECO:0000259" key="5">
    <source>
        <dbReference type="PROSITE" id="PS50931"/>
    </source>
</evidence>
<dbReference type="RefSeq" id="WP_101588362.1">
    <property type="nucleotide sequence ID" value="NZ_FXZM01000004.1"/>
</dbReference>
<keyword evidence="2" id="KW-0805">Transcription regulation</keyword>
<sequence length="295" mass="32284">MNTTLLEAFVALAEERHFGRAAARLHLTQPAVSQQVKRLEKELGTELFERHPRGVRLTAAGFRLLEKARGVLADVAEIRSTADGSSASLHGRLRIGYSGYHVANFLPRLLRRLHDEHPSIAVSLTSDMHGGLAPKAVLDGSVDFAFSREMHHGEHVGSHVYAEDEVLIAVAEDHPLARRASVSIEDVMDEPFITYPFVRDGMVRNLIGSMAQNSGGVFSVRYAVADTPMILALVAAGLGVAQTFSSVEPTPVRGVRLLPLEGMDPLENTIIWNASRSADPLHRAFIRIIEESLPH</sequence>
<comment type="similarity">
    <text evidence="1">Belongs to the LysR transcriptional regulatory family.</text>
</comment>
<keyword evidence="3 6" id="KW-0238">DNA-binding</keyword>
<evidence type="ECO:0000256" key="3">
    <source>
        <dbReference type="ARBA" id="ARBA00023125"/>
    </source>
</evidence>
<dbReference type="GO" id="GO:0003700">
    <property type="term" value="F:DNA-binding transcription factor activity"/>
    <property type="evidence" value="ECO:0007669"/>
    <property type="project" value="InterPro"/>
</dbReference>
<dbReference type="GO" id="GO:0003677">
    <property type="term" value="F:DNA binding"/>
    <property type="evidence" value="ECO:0007669"/>
    <property type="project" value="UniProtKB-KW"/>
</dbReference>
<keyword evidence="4" id="KW-0804">Transcription</keyword>